<dbReference type="VEuPathDB" id="AmoebaDB:EIN_111680"/>
<dbReference type="Proteomes" id="UP000014680">
    <property type="component" value="Unassembled WGS sequence"/>
</dbReference>
<organism evidence="1 2">
    <name type="scientific">Entamoeba invadens IP1</name>
    <dbReference type="NCBI Taxonomy" id="370355"/>
    <lineage>
        <taxon>Eukaryota</taxon>
        <taxon>Amoebozoa</taxon>
        <taxon>Evosea</taxon>
        <taxon>Archamoebae</taxon>
        <taxon>Mastigamoebida</taxon>
        <taxon>Entamoebidae</taxon>
        <taxon>Entamoeba</taxon>
    </lineage>
</organism>
<reference evidence="1 2" key="1">
    <citation type="submission" date="2012-10" db="EMBL/GenBank/DDBJ databases">
        <authorList>
            <person name="Zafar N."/>
            <person name="Inman J."/>
            <person name="Hall N."/>
            <person name="Lorenzi H."/>
            <person name="Caler E."/>
        </authorList>
    </citation>
    <scope>NUCLEOTIDE SEQUENCE [LARGE SCALE GENOMIC DNA]</scope>
    <source>
        <strain evidence="1 2">IP1</strain>
    </source>
</reference>
<dbReference type="GeneID" id="14885241"/>
<dbReference type="AlphaFoldDB" id="A0A0A1U3R1"/>
<sequence length="208" mass="23832">MLQSLRKANGLSTTVNPKDIALEDISESVFFQEVKMIFLGEDTTPITTFIEMAMDEFSAEKADKGEWLIDSKEQKVCFSFTQSCGRKMFQSLTTTFFRNTSVIFLVYLFDDLKTTECLDFWLKEIERYSDSSAPKYLLGFGNTIDDCVYNKANAFAVENMLIHKVIELKDLPKSFAFFKTMIDSLVEPLVSEEPTKEEKTHNSCCVVF</sequence>
<dbReference type="InterPro" id="IPR001806">
    <property type="entry name" value="Small_GTPase"/>
</dbReference>
<accession>A0A0A1U3R1</accession>
<gene>
    <name evidence="1" type="ORF">EIN_111680</name>
</gene>
<dbReference type="SUPFAM" id="SSF52540">
    <property type="entry name" value="P-loop containing nucleoside triphosphate hydrolases"/>
    <property type="match status" value="1"/>
</dbReference>
<evidence type="ECO:0000313" key="2">
    <source>
        <dbReference type="Proteomes" id="UP000014680"/>
    </source>
</evidence>
<name>A0A0A1U3R1_ENTIV</name>
<evidence type="ECO:0000313" key="1">
    <source>
        <dbReference type="EMBL" id="ELP86234.1"/>
    </source>
</evidence>
<dbReference type="GO" id="GO:0005525">
    <property type="term" value="F:GTP binding"/>
    <property type="evidence" value="ECO:0007669"/>
    <property type="project" value="InterPro"/>
</dbReference>
<dbReference type="Gene3D" id="3.40.50.300">
    <property type="entry name" value="P-loop containing nucleotide triphosphate hydrolases"/>
    <property type="match status" value="1"/>
</dbReference>
<dbReference type="RefSeq" id="XP_004185580.1">
    <property type="nucleotide sequence ID" value="XM_004185532.1"/>
</dbReference>
<proteinExistence type="predicted"/>
<protein>
    <submittedName>
        <fullName evidence="1">Uncharacterized protein</fullName>
    </submittedName>
</protein>
<dbReference type="Pfam" id="PF00071">
    <property type="entry name" value="Ras"/>
    <property type="match status" value="1"/>
</dbReference>
<keyword evidence="2" id="KW-1185">Reference proteome</keyword>
<dbReference type="InterPro" id="IPR027417">
    <property type="entry name" value="P-loop_NTPase"/>
</dbReference>
<dbReference type="KEGG" id="eiv:EIN_111680"/>
<dbReference type="EMBL" id="KB207005">
    <property type="protein sequence ID" value="ELP86234.1"/>
    <property type="molecule type" value="Genomic_DNA"/>
</dbReference>
<dbReference type="GO" id="GO:0003924">
    <property type="term" value="F:GTPase activity"/>
    <property type="evidence" value="ECO:0007669"/>
    <property type="project" value="InterPro"/>
</dbReference>